<dbReference type="SUPFAM" id="SSF53448">
    <property type="entry name" value="Nucleotide-diphospho-sugar transferases"/>
    <property type="match status" value="1"/>
</dbReference>
<comment type="similarity">
    <text evidence="2">Belongs to the MNN1/MNT family.</text>
</comment>
<evidence type="ECO:0000256" key="5">
    <source>
        <dbReference type="ARBA" id="ARBA00022692"/>
    </source>
</evidence>
<sequence length="607" mass="69065">MLALSSLRRLAPRREFSKFGRQRRAVRCARLLLSSLFLLCLLYLYVGSLSRLGSLFGVCSVMPTAERTLYTAPGEYSTDDIDLPSLAVQQQSPQEPEQVRNVDFEDALRRVDELLPSDMEARWLLHAFESSGAEKLREIGLRARDYRKYFEAWETLHLVQGGPEETFIRSDMAHYIRHYFSTGLAKLAAAEVELMVRTYEKYKSFMCKFEKLVAGWTAPYFADHMTLHLNLKHGGRGIVVTAGNKQAPHLRTLVDSLRGVGCTLPIEVMYLDDADLNVEVQEELSALDGVTTREMAPMVDDRGWKLTGWAAKPYAILFSSFREAIFIDADSLFFHDPEMLFEDQDYQRTGALFFKDRALWREWKKDWLKKVLPKPVSAQVLDSRYWKGESGQMQESGVVVIDKWRHFISMLIVCRLNGPEREGDKAKGTSGVYDMVYGDKETFWIGWELAGDTDYAFHRGRVGVMGIDEEEKNKKASNNDEAATEELKRSANANATAEADKSARKEITICSPQLLHLGVDGQPLWFNGGLVQNKFAPMNEWEFETFRDFIVEPEVSSTSSWTMLTGNRACLTGGDGLRFPFSRNDSESLDMMKNHAKKYLKNPADGK</sequence>
<keyword evidence="3" id="KW-0328">Glycosyltransferase</keyword>
<dbReference type="GO" id="GO:0000033">
    <property type="term" value="F:alpha-1,3-mannosyltransferase activity"/>
    <property type="evidence" value="ECO:0007669"/>
    <property type="project" value="TreeGrafter"/>
</dbReference>
<comment type="subcellular location">
    <subcellularLocation>
        <location evidence="1">Membrane</location>
        <topology evidence="1">Single-pass type II membrane protein</topology>
    </subcellularLocation>
</comment>
<keyword evidence="7" id="KW-1133">Transmembrane helix</keyword>
<evidence type="ECO:0000256" key="2">
    <source>
        <dbReference type="ARBA" id="ARBA00009105"/>
    </source>
</evidence>
<name>A0A2S7YET2_BEABA</name>
<dbReference type="EMBL" id="JRHA01000005">
    <property type="protein sequence ID" value="PQK14700.1"/>
    <property type="molecule type" value="Genomic_DNA"/>
</dbReference>
<dbReference type="Proteomes" id="UP000237441">
    <property type="component" value="Unassembled WGS sequence"/>
</dbReference>
<reference evidence="11 12" key="1">
    <citation type="submission" date="2016-07" db="EMBL/GenBank/DDBJ databases">
        <title>Comparative genomics of the entomopathogenic fungus Beauveria bassiana.</title>
        <authorList>
            <person name="Valero Jimenez C.A."/>
            <person name="Zwaan B.J."/>
            <person name="Van Kan J.A."/>
            <person name="Takken W."/>
            <person name="Debets A.J."/>
            <person name="Schoustra S.E."/>
            <person name="Koenraadt C.J."/>
        </authorList>
    </citation>
    <scope>NUCLEOTIDE SEQUENCE [LARGE SCALE GENOMIC DNA]</scope>
    <source>
        <strain evidence="11 12">ARSEF 8028</strain>
    </source>
</reference>
<dbReference type="GO" id="GO:0016020">
    <property type="term" value="C:membrane"/>
    <property type="evidence" value="ECO:0007669"/>
    <property type="project" value="UniProtKB-SubCell"/>
</dbReference>
<dbReference type="OrthoDB" id="430354at2759"/>
<dbReference type="InterPro" id="IPR029044">
    <property type="entry name" value="Nucleotide-diphossugar_trans"/>
</dbReference>
<evidence type="ECO:0000256" key="9">
    <source>
        <dbReference type="ARBA" id="ARBA00023180"/>
    </source>
</evidence>
<keyword evidence="4" id="KW-0808">Transferase</keyword>
<evidence type="ECO:0000313" key="12">
    <source>
        <dbReference type="Proteomes" id="UP000237441"/>
    </source>
</evidence>
<evidence type="ECO:0000256" key="4">
    <source>
        <dbReference type="ARBA" id="ARBA00022679"/>
    </source>
</evidence>
<dbReference type="InterPro" id="IPR022751">
    <property type="entry name" value="Alpha_mannosyltransferase"/>
</dbReference>
<keyword evidence="5" id="KW-0812">Transmembrane</keyword>
<accession>A0A2S7YET2</accession>
<gene>
    <name evidence="11" type="ORF">BB8028_0005g02290</name>
</gene>
<comment type="caution">
    <text evidence="11">The sequence shown here is derived from an EMBL/GenBank/DDBJ whole genome shotgun (WGS) entry which is preliminary data.</text>
</comment>
<keyword evidence="9" id="KW-0325">Glycoprotein</keyword>
<evidence type="ECO:0000256" key="6">
    <source>
        <dbReference type="ARBA" id="ARBA00022968"/>
    </source>
</evidence>
<proteinExistence type="inferred from homology"/>
<dbReference type="GO" id="GO:0006493">
    <property type="term" value="P:protein O-linked glycosylation"/>
    <property type="evidence" value="ECO:0007669"/>
    <property type="project" value="TreeGrafter"/>
</dbReference>
<dbReference type="Pfam" id="PF11051">
    <property type="entry name" value="Mannosyl_trans3"/>
    <property type="match status" value="1"/>
</dbReference>
<evidence type="ECO:0008006" key="13">
    <source>
        <dbReference type="Google" id="ProtNLM"/>
    </source>
</evidence>
<dbReference type="PANTHER" id="PTHR31392">
    <property type="entry name" value="ALPHA-1,3-MANNOSYLTRANSFERASE MNN1-RELATED"/>
    <property type="match status" value="1"/>
</dbReference>
<evidence type="ECO:0000256" key="7">
    <source>
        <dbReference type="ARBA" id="ARBA00022989"/>
    </source>
</evidence>
<organism evidence="11 12">
    <name type="scientific">Beauveria bassiana</name>
    <name type="common">White muscardine disease fungus</name>
    <name type="synonym">Tritirachium shiotae</name>
    <dbReference type="NCBI Taxonomy" id="176275"/>
    <lineage>
        <taxon>Eukaryota</taxon>
        <taxon>Fungi</taxon>
        <taxon>Dikarya</taxon>
        <taxon>Ascomycota</taxon>
        <taxon>Pezizomycotina</taxon>
        <taxon>Sordariomycetes</taxon>
        <taxon>Hypocreomycetidae</taxon>
        <taxon>Hypocreales</taxon>
        <taxon>Cordycipitaceae</taxon>
        <taxon>Beauveria</taxon>
    </lineage>
</organism>
<keyword evidence="8" id="KW-0472">Membrane</keyword>
<evidence type="ECO:0000256" key="1">
    <source>
        <dbReference type="ARBA" id="ARBA00004606"/>
    </source>
</evidence>
<evidence type="ECO:0000256" key="10">
    <source>
        <dbReference type="SAM" id="MobiDB-lite"/>
    </source>
</evidence>
<evidence type="ECO:0000256" key="3">
    <source>
        <dbReference type="ARBA" id="ARBA00022676"/>
    </source>
</evidence>
<evidence type="ECO:0000313" key="11">
    <source>
        <dbReference type="EMBL" id="PQK14700.1"/>
    </source>
</evidence>
<feature type="region of interest" description="Disordered" evidence="10">
    <location>
        <begin position="471"/>
        <end position="499"/>
    </location>
</feature>
<protein>
    <recommendedName>
        <fullName evidence="13">Alpha-1,3-mannosyltransferase</fullName>
    </recommendedName>
</protein>
<dbReference type="AlphaFoldDB" id="A0A2S7YET2"/>
<evidence type="ECO:0000256" key="8">
    <source>
        <dbReference type="ARBA" id="ARBA00023136"/>
    </source>
</evidence>
<keyword evidence="6" id="KW-0735">Signal-anchor</keyword>
<dbReference type="GO" id="GO:0005794">
    <property type="term" value="C:Golgi apparatus"/>
    <property type="evidence" value="ECO:0007669"/>
    <property type="project" value="TreeGrafter"/>
</dbReference>
<dbReference type="PANTHER" id="PTHR31392:SF1">
    <property type="entry name" value="ALPHA-1,3-MANNOSYLTRANSFERASE MNN1-RELATED"/>
    <property type="match status" value="1"/>
</dbReference>